<comment type="caution">
    <text evidence="5">The sequence shown here is derived from an EMBL/GenBank/DDBJ whole genome shotgun (WGS) entry which is preliminary data.</text>
</comment>
<evidence type="ECO:0000256" key="2">
    <source>
        <dbReference type="ARBA" id="ARBA00022795"/>
    </source>
</evidence>
<keyword evidence="5" id="KW-0969">Cilium</keyword>
<dbReference type="PANTHER" id="PTHR39190:SF1">
    <property type="entry name" value="FLAGELLAR ASSEMBLY FACTOR FLIW"/>
    <property type="match status" value="1"/>
</dbReference>
<keyword evidence="5" id="KW-0282">Flagellum</keyword>
<comment type="subunit">
    <text evidence="4">Interacts with translational regulator CsrA and flagellin(s).</text>
</comment>
<evidence type="ECO:0000256" key="1">
    <source>
        <dbReference type="ARBA" id="ARBA00022490"/>
    </source>
</evidence>
<keyword evidence="6" id="KW-1185">Reference proteome</keyword>
<keyword evidence="3 4" id="KW-0810">Translation regulation</keyword>
<evidence type="ECO:0000256" key="3">
    <source>
        <dbReference type="ARBA" id="ARBA00022845"/>
    </source>
</evidence>
<evidence type="ECO:0000313" key="6">
    <source>
        <dbReference type="Proteomes" id="UP001242811"/>
    </source>
</evidence>
<dbReference type="SUPFAM" id="SSF141457">
    <property type="entry name" value="BH3618-like"/>
    <property type="match status" value="1"/>
</dbReference>
<name>A0ABU0KX45_9BACL</name>
<proteinExistence type="inferred from homology"/>
<dbReference type="Gene3D" id="2.30.290.10">
    <property type="entry name" value="BH3618-like"/>
    <property type="match status" value="1"/>
</dbReference>
<keyword evidence="1 4" id="KW-0963">Cytoplasm</keyword>
<gene>
    <name evidence="4" type="primary">fliW</name>
    <name evidence="5" type="ORF">QOZ95_000803</name>
</gene>
<comment type="similarity">
    <text evidence="4">Belongs to the FliW family.</text>
</comment>
<sequence length="149" mass="17361">MNPKHEIDKLEQYKAESIFIFPKGLPGFEHLREFKLQEHNELFSIFSAVEEAAISFITINPFDFVHDYEFELSNDALADIEVTDRKQIEVRCIVTWHSNREKITVNLIAPIIFNTENLKGKQIVLQNSEYTTRHALWPDLKLEEQGGEA</sequence>
<dbReference type="EMBL" id="JAUSWA010000003">
    <property type="protein sequence ID" value="MDQ0492654.1"/>
    <property type="molecule type" value="Genomic_DNA"/>
</dbReference>
<keyword evidence="4" id="KW-0143">Chaperone</keyword>
<dbReference type="Pfam" id="PF02623">
    <property type="entry name" value="FliW"/>
    <property type="match status" value="1"/>
</dbReference>
<comment type="subcellular location">
    <subcellularLocation>
        <location evidence="4">Cytoplasm</location>
    </subcellularLocation>
</comment>
<dbReference type="HAMAP" id="MF_01185">
    <property type="entry name" value="FliW"/>
    <property type="match status" value="1"/>
</dbReference>
<dbReference type="InterPro" id="IPR003775">
    <property type="entry name" value="Flagellar_assembly_factor_FliW"/>
</dbReference>
<reference evidence="5 6" key="1">
    <citation type="submission" date="2023-07" db="EMBL/GenBank/DDBJ databases">
        <title>Genomic Encyclopedia of Type Strains, Phase IV (KMG-IV): sequencing the most valuable type-strain genomes for metagenomic binning, comparative biology and taxonomic classification.</title>
        <authorList>
            <person name="Goeker M."/>
        </authorList>
    </citation>
    <scope>NUCLEOTIDE SEQUENCE [LARGE SCALE GENOMIC DNA]</scope>
    <source>
        <strain evidence="5 6">DSM 14914</strain>
    </source>
</reference>
<organism evidence="5 6">
    <name type="scientific">Paenibacillus brasilensis</name>
    <dbReference type="NCBI Taxonomy" id="128574"/>
    <lineage>
        <taxon>Bacteria</taxon>
        <taxon>Bacillati</taxon>
        <taxon>Bacillota</taxon>
        <taxon>Bacilli</taxon>
        <taxon>Bacillales</taxon>
        <taxon>Paenibacillaceae</taxon>
        <taxon>Paenibacillus</taxon>
    </lineage>
</organism>
<evidence type="ECO:0000256" key="4">
    <source>
        <dbReference type="HAMAP-Rule" id="MF_01185"/>
    </source>
</evidence>
<keyword evidence="2 4" id="KW-1005">Bacterial flagellum biogenesis</keyword>
<dbReference type="InterPro" id="IPR024046">
    <property type="entry name" value="Flagellar_assmbl_FliW_dom_sf"/>
</dbReference>
<dbReference type="Proteomes" id="UP001242811">
    <property type="component" value="Unassembled WGS sequence"/>
</dbReference>
<accession>A0ABU0KX45</accession>
<dbReference type="PANTHER" id="PTHR39190">
    <property type="entry name" value="FLAGELLAR ASSEMBLY FACTOR FLIW"/>
    <property type="match status" value="1"/>
</dbReference>
<dbReference type="RefSeq" id="WP_152379633.1">
    <property type="nucleotide sequence ID" value="NZ_CP045298.1"/>
</dbReference>
<comment type="function">
    <text evidence="4">Acts as an anti-CsrA protein, binds CsrA and prevents it from repressing translation of its target genes, one of which is flagellin. Binds to flagellin and participates in the assembly of the flagellum.</text>
</comment>
<keyword evidence="5" id="KW-0966">Cell projection</keyword>
<evidence type="ECO:0000313" key="5">
    <source>
        <dbReference type="EMBL" id="MDQ0492654.1"/>
    </source>
</evidence>
<protein>
    <recommendedName>
        <fullName evidence="4">Flagellar assembly factor FliW</fullName>
    </recommendedName>
</protein>